<evidence type="ECO:0000313" key="4">
    <source>
        <dbReference type="Proteomes" id="UP001204144"/>
    </source>
</evidence>
<reference evidence="3 4" key="1">
    <citation type="submission" date="2018-11" db="EMBL/GenBank/DDBJ databases">
        <title>Novel bacteria species description.</title>
        <authorList>
            <person name="Han J.-H."/>
        </authorList>
    </citation>
    <scope>NUCLEOTIDE SEQUENCE [LARGE SCALE GENOMIC DNA]</scope>
    <source>
        <strain evidence="3 4">KCTC23259</strain>
    </source>
</reference>
<organism evidence="3 4">
    <name type="scientific">Lacihabitans soyangensis</name>
    <dbReference type="NCBI Taxonomy" id="869394"/>
    <lineage>
        <taxon>Bacteria</taxon>
        <taxon>Pseudomonadati</taxon>
        <taxon>Bacteroidota</taxon>
        <taxon>Cytophagia</taxon>
        <taxon>Cytophagales</taxon>
        <taxon>Leadbetterellaceae</taxon>
        <taxon>Lacihabitans</taxon>
    </lineage>
</organism>
<dbReference type="Gene3D" id="2.40.128.520">
    <property type="match status" value="1"/>
</dbReference>
<feature type="chain" id="PRO_5041956294" evidence="1">
    <location>
        <begin position="19"/>
        <end position="141"/>
    </location>
</feature>
<feature type="domain" description="DUF2147" evidence="2">
    <location>
        <begin position="26"/>
        <end position="139"/>
    </location>
</feature>
<dbReference type="PANTHER" id="PTHR36919">
    <property type="entry name" value="BLR1215 PROTEIN"/>
    <property type="match status" value="1"/>
</dbReference>
<dbReference type="AlphaFoldDB" id="A0AAE3H6D4"/>
<dbReference type="PANTHER" id="PTHR36919:SF2">
    <property type="entry name" value="BLL6627 PROTEIN"/>
    <property type="match status" value="1"/>
</dbReference>
<dbReference type="Pfam" id="PF09917">
    <property type="entry name" value="DUF2147"/>
    <property type="match status" value="1"/>
</dbReference>
<dbReference type="InterPro" id="IPR019223">
    <property type="entry name" value="DUF2147"/>
</dbReference>
<accession>A0AAE3H6D4</accession>
<dbReference type="Proteomes" id="UP001204144">
    <property type="component" value="Unassembled WGS sequence"/>
</dbReference>
<comment type="caution">
    <text evidence="3">The sequence shown here is derived from an EMBL/GenBank/DDBJ whole genome shotgun (WGS) entry which is preliminary data.</text>
</comment>
<proteinExistence type="predicted"/>
<protein>
    <submittedName>
        <fullName evidence="3">DUF2147 domain-containing protein</fullName>
    </submittedName>
</protein>
<sequence>MKKLPFILFILFVNPIFSQTSNPIIGTWLTQDKKAHVEINYINGKYHGKIAWLKFPFNPKNNKYLMDENNPDPSKKGMPLLNSLILWDFIKEGDEYVKGKVYDSRDGKTYSGKLWLNNDFTLKMRGYWGLFYKTETWTKVK</sequence>
<keyword evidence="4" id="KW-1185">Reference proteome</keyword>
<keyword evidence="1" id="KW-0732">Signal</keyword>
<evidence type="ECO:0000313" key="3">
    <source>
        <dbReference type="EMBL" id="MCP9765677.1"/>
    </source>
</evidence>
<feature type="signal peptide" evidence="1">
    <location>
        <begin position="1"/>
        <end position="18"/>
    </location>
</feature>
<gene>
    <name evidence="3" type="ORF">EGI31_22305</name>
</gene>
<dbReference type="RefSeq" id="WP_255039393.1">
    <property type="nucleotide sequence ID" value="NZ_RJUF01000186.1"/>
</dbReference>
<evidence type="ECO:0000256" key="1">
    <source>
        <dbReference type="SAM" id="SignalP"/>
    </source>
</evidence>
<evidence type="ECO:0000259" key="2">
    <source>
        <dbReference type="Pfam" id="PF09917"/>
    </source>
</evidence>
<dbReference type="EMBL" id="RJUF01000186">
    <property type="protein sequence ID" value="MCP9765677.1"/>
    <property type="molecule type" value="Genomic_DNA"/>
</dbReference>
<name>A0AAE3H6D4_9BACT</name>